<dbReference type="AlphaFoldDB" id="A0A1H3L2Z5"/>
<keyword evidence="3" id="KW-1185">Reference proteome</keyword>
<evidence type="ECO:0000313" key="3">
    <source>
        <dbReference type="Proteomes" id="UP000198914"/>
    </source>
</evidence>
<protein>
    <submittedName>
        <fullName evidence="2">Uncharacterized protein</fullName>
    </submittedName>
</protein>
<dbReference type="Proteomes" id="UP000198914">
    <property type="component" value="Unassembled WGS sequence"/>
</dbReference>
<reference evidence="3" key="1">
    <citation type="submission" date="2016-10" db="EMBL/GenBank/DDBJ databases">
        <authorList>
            <person name="Varghese N."/>
            <person name="Submissions S."/>
        </authorList>
    </citation>
    <scope>NUCLEOTIDE SEQUENCE [LARGE SCALE GENOMIC DNA]</scope>
    <source>
        <strain evidence="3">DSM 100420</strain>
    </source>
</reference>
<sequence length="77" mass="8496">MAPQATVTQRLRPLILVGRQSPRQTVHKERDPRVVVGHDVGNRTQTHQSRVPAKRSAQSSRCSSVILAKRTSGTVKS</sequence>
<proteinExistence type="predicted"/>
<evidence type="ECO:0000313" key="2">
    <source>
        <dbReference type="EMBL" id="SDY58328.1"/>
    </source>
</evidence>
<evidence type="ECO:0000256" key="1">
    <source>
        <dbReference type="SAM" id="MobiDB-lite"/>
    </source>
</evidence>
<accession>A0A1H3L2Z5</accession>
<name>A0A1H3L2Z5_9RHOB</name>
<gene>
    <name evidence="2" type="ORF">SAMN05444004_10257</name>
</gene>
<organism evidence="2 3">
    <name type="scientific">Jannaschia faecimaris</name>
    <dbReference type="NCBI Taxonomy" id="1244108"/>
    <lineage>
        <taxon>Bacteria</taxon>
        <taxon>Pseudomonadati</taxon>
        <taxon>Pseudomonadota</taxon>
        <taxon>Alphaproteobacteria</taxon>
        <taxon>Rhodobacterales</taxon>
        <taxon>Roseobacteraceae</taxon>
        <taxon>Jannaschia</taxon>
    </lineage>
</organism>
<dbReference type="EMBL" id="FNPX01000002">
    <property type="protein sequence ID" value="SDY58328.1"/>
    <property type="molecule type" value="Genomic_DNA"/>
</dbReference>
<feature type="region of interest" description="Disordered" evidence="1">
    <location>
        <begin position="38"/>
        <end position="64"/>
    </location>
</feature>